<feature type="domain" description="tRNA/rRNA methyltransferase SpoU type" evidence="8">
    <location>
        <begin position="23"/>
        <end position="168"/>
    </location>
</feature>
<dbReference type="EC" id="2.1.1.34" evidence="7"/>
<dbReference type="InterPro" id="IPR001537">
    <property type="entry name" value="SpoU_MeTrfase"/>
</dbReference>
<gene>
    <name evidence="7" type="primary">trmH</name>
    <name evidence="9" type="ORF">KUV50_16880</name>
</gene>
<keyword evidence="4 7" id="KW-0949">S-adenosyl-L-methionine</keyword>
<dbReference type="Gene3D" id="3.40.1280.10">
    <property type="match status" value="1"/>
</dbReference>
<dbReference type="CDD" id="cd18092">
    <property type="entry name" value="SpoU-like_TrmH"/>
    <property type="match status" value="1"/>
</dbReference>
<dbReference type="GO" id="GO:0000049">
    <property type="term" value="F:tRNA binding"/>
    <property type="evidence" value="ECO:0007669"/>
    <property type="project" value="UniProtKB-UniRule"/>
</dbReference>
<reference evidence="9" key="1">
    <citation type="submission" date="2021-06" db="EMBL/GenBank/DDBJ databases">
        <title>44 bacteria genomes isolated from Dapeng, Shenzhen.</title>
        <authorList>
            <person name="Zheng W."/>
            <person name="Yu S."/>
            <person name="Huang Y."/>
        </authorList>
    </citation>
    <scope>NUCLEOTIDE SEQUENCE</scope>
    <source>
        <strain evidence="9">DP5N28-2</strain>
    </source>
</reference>
<comment type="function">
    <text evidence="7">Catalyzes the 2'-O methylation of guanosine at position 18 in tRNA.</text>
</comment>
<organism evidence="9 10">
    <name type="scientific">Membranihabitans marinus</name>
    <dbReference type="NCBI Taxonomy" id="1227546"/>
    <lineage>
        <taxon>Bacteria</taxon>
        <taxon>Pseudomonadati</taxon>
        <taxon>Bacteroidota</taxon>
        <taxon>Saprospiria</taxon>
        <taxon>Saprospirales</taxon>
        <taxon>Saprospiraceae</taxon>
        <taxon>Membranihabitans</taxon>
    </lineage>
</organism>
<comment type="caution">
    <text evidence="7">Lacks conserved residue(s) required for the propagation of feature annotation.</text>
</comment>
<dbReference type="SUPFAM" id="SSF75217">
    <property type="entry name" value="alpha/beta knot"/>
    <property type="match status" value="1"/>
</dbReference>
<dbReference type="RefSeq" id="WP_222581369.1">
    <property type="nucleotide sequence ID" value="NZ_JAHVHU010000018.1"/>
</dbReference>
<name>A0A953LCT1_9BACT</name>
<proteinExistence type="inferred from homology"/>
<keyword evidence="5 7" id="KW-0819">tRNA processing</keyword>
<dbReference type="GO" id="GO:0002938">
    <property type="term" value="P:tRNA guanine ribose methylation"/>
    <property type="evidence" value="ECO:0007669"/>
    <property type="project" value="UniProtKB-UniRule"/>
</dbReference>
<dbReference type="GO" id="GO:0141100">
    <property type="term" value="F:tRNA (guanine(18)-2'-O)-methyltransferase activity"/>
    <property type="evidence" value="ECO:0007669"/>
    <property type="project" value="UniProtKB-UniRule"/>
</dbReference>
<comment type="catalytic activity">
    <reaction evidence="7">
        <text>guanosine(18) in tRNA + S-adenosyl-L-methionine = 2'-O-methylguanosine(18) in tRNA + S-adenosyl-L-homocysteine + H(+)</text>
        <dbReference type="Rhea" id="RHEA:20077"/>
        <dbReference type="Rhea" id="RHEA-COMP:10190"/>
        <dbReference type="Rhea" id="RHEA-COMP:10192"/>
        <dbReference type="ChEBI" id="CHEBI:15378"/>
        <dbReference type="ChEBI" id="CHEBI:57856"/>
        <dbReference type="ChEBI" id="CHEBI:59789"/>
        <dbReference type="ChEBI" id="CHEBI:74269"/>
        <dbReference type="ChEBI" id="CHEBI:74445"/>
        <dbReference type="EC" id="2.1.1.34"/>
    </reaction>
</comment>
<keyword evidence="1 7" id="KW-0820">tRNA-binding</keyword>
<keyword evidence="2 7" id="KW-0489">Methyltransferase</keyword>
<keyword evidence="3 7" id="KW-0808">Transferase</keyword>
<feature type="binding site" evidence="7">
    <location>
        <position position="103"/>
    </location>
    <ligand>
        <name>S-adenosyl-L-methionine</name>
        <dbReference type="ChEBI" id="CHEBI:59789"/>
    </ligand>
</feature>
<protein>
    <recommendedName>
        <fullName evidence="7">tRNA (guanosine(18)-2'-O)-methyltransferase</fullName>
        <ecNumber evidence="7">2.1.1.34</ecNumber>
    </recommendedName>
    <alternativeName>
        <fullName evidence="7">tRNA [Gm18] methyltransferase</fullName>
    </alternativeName>
</protein>
<evidence type="ECO:0000256" key="1">
    <source>
        <dbReference type="ARBA" id="ARBA00022555"/>
    </source>
</evidence>
<feature type="binding site" evidence="7">
    <location>
        <position position="157"/>
    </location>
    <ligand>
        <name>S-adenosyl-L-methionine</name>
        <dbReference type="ChEBI" id="CHEBI:59789"/>
    </ligand>
</feature>
<comment type="caution">
    <text evidence="9">The sequence shown here is derived from an EMBL/GenBank/DDBJ whole genome shotgun (WGS) entry which is preliminary data.</text>
</comment>
<evidence type="ECO:0000256" key="7">
    <source>
        <dbReference type="HAMAP-Rule" id="MF_02060"/>
    </source>
</evidence>
<evidence type="ECO:0000256" key="3">
    <source>
        <dbReference type="ARBA" id="ARBA00022679"/>
    </source>
</evidence>
<evidence type="ECO:0000256" key="2">
    <source>
        <dbReference type="ARBA" id="ARBA00022603"/>
    </source>
</evidence>
<dbReference type="InterPro" id="IPR029028">
    <property type="entry name" value="Alpha/beta_knot_MTases"/>
</dbReference>
<dbReference type="PANTHER" id="PTHR43453:SF1">
    <property type="entry name" value="TRNA_RRNA METHYLTRANSFERASE SPOU TYPE DOMAIN-CONTAINING PROTEIN"/>
    <property type="match status" value="1"/>
</dbReference>
<feature type="binding site" evidence="7">
    <location>
        <position position="148"/>
    </location>
    <ligand>
        <name>S-adenosyl-L-methionine</name>
        <dbReference type="ChEBI" id="CHEBI:59789"/>
    </ligand>
</feature>
<dbReference type="HAMAP" id="MF_02060">
    <property type="entry name" value="tRNA_methyltr_TrmH"/>
    <property type="match status" value="1"/>
</dbReference>
<evidence type="ECO:0000313" key="9">
    <source>
        <dbReference type="EMBL" id="MBY5959831.1"/>
    </source>
</evidence>
<evidence type="ECO:0000256" key="4">
    <source>
        <dbReference type="ARBA" id="ARBA00022691"/>
    </source>
</evidence>
<dbReference type="Proteomes" id="UP000753961">
    <property type="component" value="Unassembled WGS sequence"/>
</dbReference>
<evidence type="ECO:0000256" key="6">
    <source>
        <dbReference type="ARBA" id="ARBA00022884"/>
    </source>
</evidence>
<keyword evidence="6 7" id="KW-0694">RNA-binding</keyword>
<keyword evidence="10" id="KW-1185">Reference proteome</keyword>
<dbReference type="EMBL" id="JAHVHU010000018">
    <property type="protein sequence ID" value="MBY5959831.1"/>
    <property type="molecule type" value="Genomic_DNA"/>
</dbReference>
<evidence type="ECO:0000259" key="8">
    <source>
        <dbReference type="Pfam" id="PF00588"/>
    </source>
</evidence>
<comment type="similarity">
    <text evidence="7">Belongs to the class IV-like SAM-binding methyltransferase superfamily. RNA methyltransferase TrmH family.</text>
</comment>
<dbReference type="PANTHER" id="PTHR43453">
    <property type="entry name" value="RRNA METHYLASE-LIKE"/>
    <property type="match status" value="1"/>
</dbReference>
<dbReference type="AlphaFoldDB" id="A0A953LCT1"/>
<evidence type="ECO:0000313" key="10">
    <source>
        <dbReference type="Proteomes" id="UP000753961"/>
    </source>
</evidence>
<dbReference type="InterPro" id="IPR029026">
    <property type="entry name" value="tRNA_m1G_MTases_N"/>
</dbReference>
<sequence length="214" mass="24721">MKITAHRDQKYIQLANHRQPDWTVILENVSDWHNVGAVMRSCDAVGIGDLYVLYSDVDHRPNEIGLGKRTTAGTRKWVQVHYFEDLDACFKAVREKYHQIYTTYLSSTEKTRTIYDLDFTLPGAYLFGNEHDGVSDEAVSKADGNFCIPQHGMVDSLNISVACAVTLFEGMRQRRMTGKYPESEKLLPHAVPYYEQYLEMHRNKWSQLPIVEER</sequence>
<evidence type="ECO:0000256" key="5">
    <source>
        <dbReference type="ARBA" id="ARBA00022694"/>
    </source>
</evidence>
<accession>A0A953LCT1</accession>
<dbReference type="Pfam" id="PF00588">
    <property type="entry name" value="SpoU_methylase"/>
    <property type="match status" value="1"/>
</dbReference>
<dbReference type="InterPro" id="IPR033671">
    <property type="entry name" value="TrmH"/>
</dbReference>